<feature type="compositionally biased region" description="Low complexity" evidence="13">
    <location>
        <begin position="366"/>
        <end position="411"/>
    </location>
</feature>
<feature type="domain" description="Gelsolin-like" evidence="14">
    <location>
        <begin position="1237"/>
        <end position="1310"/>
    </location>
</feature>
<comment type="subcellular location">
    <subcellularLocation>
        <location evidence="1">Cytoplasmic vesicle</location>
        <location evidence="1">COPII-coated vesicle membrane</location>
        <topology evidence="1">Peripheral membrane protein</topology>
        <orientation evidence="1">Cytoplasmic side</orientation>
    </subcellularLocation>
    <subcellularLocation>
        <location evidence="3">Endoplasmic reticulum membrane</location>
        <topology evidence="3">Peripheral membrane protein</topology>
        <orientation evidence="3">Cytoplasmic side</orientation>
    </subcellularLocation>
    <subcellularLocation>
        <location evidence="2">Golgi apparatus membrane</location>
    </subcellularLocation>
</comment>
<evidence type="ECO:0000256" key="6">
    <source>
        <dbReference type="ARBA" id="ARBA00022490"/>
    </source>
</evidence>
<dbReference type="SUPFAM" id="SSF82919">
    <property type="entry name" value="Zn-finger domain of Sec23/24"/>
    <property type="match status" value="1"/>
</dbReference>
<dbReference type="EMBL" id="OU963868">
    <property type="protein sequence ID" value="CAH0392823.1"/>
    <property type="molecule type" value="Genomic_DNA"/>
</dbReference>
<dbReference type="Pfam" id="PF04810">
    <property type="entry name" value="zf-Sec23_Sec24"/>
    <property type="match status" value="1"/>
</dbReference>
<evidence type="ECO:0000256" key="5">
    <source>
        <dbReference type="ARBA" id="ARBA00022448"/>
    </source>
</evidence>
<dbReference type="Gene3D" id="2.30.30.380">
    <property type="entry name" value="Zn-finger domain of Sec23/24"/>
    <property type="match status" value="1"/>
</dbReference>
<dbReference type="SUPFAM" id="SSF81995">
    <property type="entry name" value="beta-sandwich domain of Sec23/24"/>
    <property type="match status" value="1"/>
</dbReference>
<evidence type="ECO:0000256" key="11">
    <source>
        <dbReference type="ARBA" id="ARBA00023136"/>
    </source>
</evidence>
<dbReference type="InterPro" id="IPR006896">
    <property type="entry name" value="Sec23/24_trunk_dom"/>
</dbReference>
<dbReference type="InterPro" id="IPR036174">
    <property type="entry name" value="Znf_Sec23_Sec24_sf"/>
</dbReference>
<feature type="compositionally biased region" description="Low complexity" evidence="13">
    <location>
        <begin position="80"/>
        <end position="105"/>
    </location>
</feature>
<dbReference type="Gene3D" id="3.40.20.10">
    <property type="entry name" value="Severin"/>
    <property type="match status" value="1"/>
</dbReference>
<dbReference type="Gene3D" id="1.20.120.730">
    <property type="entry name" value="Sec23/Sec24 helical domain"/>
    <property type="match status" value="1"/>
</dbReference>
<dbReference type="GO" id="GO:0000149">
    <property type="term" value="F:SNARE binding"/>
    <property type="evidence" value="ECO:0007669"/>
    <property type="project" value="TreeGrafter"/>
</dbReference>
<dbReference type="Gene3D" id="3.40.50.410">
    <property type="entry name" value="von Willebrand factor, type A domain"/>
    <property type="match status" value="1"/>
</dbReference>
<dbReference type="SUPFAM" id="SSF81811">
    <property type="entry name" value="Helical domain of Sec23/24"/>
    <property type="match status" value="1"/>
</dbReference>
<feature type="region of interest" description="Disordered" evidence="13">
    <location>
        <begin position="48"/>
        <end position="557"/>
    </location>
</feature>
<evidence type="ECO:0000259" key="16">
    <source>
        <dbReference type="Pfam" id="PF04811"/>
    </source>
</evidence>
<dbReference type="Pfam" id="PF08033">
    <property type="entry name" value="Sec23_BS"/>
    <property type="match status" value="1"/>
</dbReference>
<feature type="compositionally biased region" description="Low complexity" evidence="13">
    <location>
        <begin position="173"/>
        <end position="187"/>
    </location>
</feature>
<evidence type="ECO:0000259" key="14">
    <source>
        <dbReference type="Pfam" id="PF00626"/>
    </source>
</evidence>
<evidence type="ECO:0000259" key="18">
    <source>
        <dbReference type="Pfam" id="PF08033"/>
    </source>
</evidence>
<sequence>MCCSLWSELTRSDSGPFSRMSDISEQFPRINAFANGMQSPQSELFPKMNNIHKNGQPPTEQFTKMNDSPAGMNSQPMPPMMQNKMTQPSQQQPQQRSVQQFPSSPNSQPTAEEKLPSALLNGPQNSVPSLPPEMLNSAPSDRLSNLPEQFQKMNVYSNGTEFPPSSIGGSKEVPSPQTSQSQVPPTTGGQFTNQQNSFSQVSTHSPPSSQNQFSNVQKPLTQQSPSLPSSQNQFSFQQKPLAPQTSVPPSSLSQFSNQSNPLAQQSQPATLPPSSQSLSFSNQQKPVVQQPLSQHTMPHTPLSSSLGQFANQQTPPTPQSTSIPPTSLPPSGQSMLTNQQKPLVQQSPSMPQTSSLSQFGGMQNHPQQKPPSMQQMPSPSSSQSQFISQQVSQSSLPPSSQNQLSNQVKPPLQQPLPMPNQFPQMKSPLAQQPPLPPSSQNQFNYQQKQPFQQGTQMQQPPLPPSSQSQFSSQQKPPQMAFNNSPLSGPTPAPPVPTPSPSQRPPSISQQYPKVNAYYNGPQATPPPVSMPSKVVAPTQPPSQPNYSPNQYGNQQKSPYVPYNNTMSPQMPPQQSQNFAQPQYSNQNYSSNMMNRYPAQPGAPGPNVVQGGMNKGWGMEICDLLKTRDILPPEHEDPPPIKLQQELLSSLNCSPSIFRCTLTKIPETKALLDKSRLPLGVLIHPFKDLTKLTVIQSSVIVRCRACRTYINPFIHFVDNKHWKCNLCFRVNELPDDFQYDPTTRTYGDPSRRPEIKSSTLEFIAPSEYMVRPPQPAVYLFLLDVSRLATQSGYLSIVCETLLAHLDNLPGDARTSIGIIAYDSAVHFYSLAVGSNRPHEMTVQDVEDIFLPCPDNLLVNLNESKELVCELLSQLPKKYKESFATDSALGAALQAGYKLLAPSGGRITVFQTCLPNLGPGKLAPREDPALRASENVQHLNPFTDFYKKLALDCSAQQIAVDLFVINSQYVDIASLAGISKFSGGSIYHIPLFSAVNQTHVENLEKMFTRYLIRKIGFESVMRLRCTRGVSIHTFHGNFFVRSTDLLSLPNVNPDAGYGMQVSIDENLTDISNVCFQAALLYTSSQGERRIRVHTLCLPVASSLQEILYSADQECIVGLLSKMAVDRSAQSSLSDAREAFVNAVVDILSAFRTVQSYGGGPGSLLAPNTLRLLPLYVLALLKQTAFRVGSSTRLDDRVFAMNQMKCLPLTFLIQSVYPDLYPVHYLDQVPEVEFEDKLVPQPPRLQLSSERIDKNGIYLMDSGDSFILYVGHNVNPQLLNNLLGVPHFSALPDISCGIAELETPESERLRNFIILLCVEKPYCPPITVLRDNSSHRSMFLERLVEDKYDSGISYYEFLQRIKAQVK</sequence>
<dbReference type="InterPro" id="IPR050550">
    <property type="entry name" value="SEC23_SEC24_subfamily"/>
</dbReference>
<evidence type="ECO:0000256" key="3">
    <source>
        <dbReference type="ARBA" id="ARBA00004397"/>
    </source>
</evidence>
<dbReference type="GO" id="GO:0090110">
    <property type="term" value="P:COPII-coated vesicle cargo loading"/>
    <property type="evidence" value="ECO:0007669"/>
    <property type="project" value="TreeGrafter"/>
</dbReference>
<keyword evidence="8" id="KW-0931">ER-Golgi transport</keyword>
<keyword evidence="5" id="KW-0813">Transport</keyword>
<dbReference type="Proteomes" id="UP001152759">
    <property type="component" value="Chromosome 7"/>
</dbReference>
<comment type="similarity">
    <text evidence="4">Belongs to the SEC23/SEC24 family. SEC24 subfamily.</text>
</comment>
<evidence type="ECO:0000256" key="13">
    <source>
        <dbReference type="SAM" id="MobiDB-lite"/>
    </source>
</evidence>
<dbReference type="Pfam" id="PF04811">
    <property type="entry name" value="Sec23_trunk"/>
    <property type="match status" value="1"/>
</dbReference>
<dbReference type="InterPro" id="IPR029006">
    <property type="entry name" value="ADF-H/Gelsolin-like_dom_sf"/>
</dbReference>
<dbReference type="PANTHER" id="PTHR13803:SF39">
    <property type="entry name" value="SECRETORY 24AB, ISOFORM A"/>
    <property type="match status" value="1"/>
</dbReference>
<keyword evidence="7" id="KW-0256">Endoplasmic reticulum</keyword>
<feature type="compositionally biased region" description="Polar residues" evidence="13">
    <location>
        <begin position="243"/>
        <end position="311"/>
    </location>
</feature>
<evidence type="ECO:0000256" key="2">
    <source>
        <dbReference type="ARBA" id="ARBA00004394"/>
    </source>
</evidence>
<dbReference type="InterPro" id="IPR036175">
    <property type="entry name" value="Sec23/24_helical_dom_sf"/>
</dbReference>
<keyword evidence="20" id="KW-1185">Reference proteome</keyword>
<evidence type="ECO:0000256" key="1">
    <source>
        <dbReference type="ARBA" id="ARBA00004299"/>
    </source>
</evidence>
<evidence type="ECO:0000256" key="8">
    <source>
        <dbReference type="ARBA" id="ARBA00022892"/>
    </source>
</evidence>
<gene>
    <name evidence="19" type="ORF">BEMITA_LOCUS11293</name>
</gene>
<dbReference type="InterPro" id="IPR012990">
    <property type="entry name" value="Beta-sandwich_Sec23_24"/>
</dbReference>
<dbReference type="FunFam" id="2.30.30.380:FF:000004">
    <property type="entry name" value="SEC24 homolog B, COPII coat complex component"/>
    <property type="match status" value="1"/>
</dbReference>
<keyword evidence="12" id="KW-0968">Cytoplasmic vesicle</keyword>
<keyword evidence="9" id="KW-0653">Protein transport</keyword>
<evidence type="ECO:0000256" key="9">
    <source>
        <dbReference type="ARBA" id="ARBA00022927"/>
    </source>
</evidence>
<dbReference type="SUPFAM" id="SSF82754">
    <property type="entry name" value="C-terminal, gelsolin-like domain of Sec23/24"/>
    <property type="match status" value="1"/>
</dbReference>
<feature type="compositionally biased region" description="Low complexity" evidence="13">
    <location>
        <begin position="319"/>
        <end position="331"/>
    </location>
</feature>
<reference evidence="19" key="1">
    <citation type="submission" date="2021-12" db="EMBL/GenBank/DDBJ databases">
        <authorList>
            <person name="King R."/>
        </authorList>
    </citation>
    <scope>NUCLEOTIDE SEQUENCE</scope>
</reference>
<keyword evidence="11" id="KW-0472">Membrane</keyword>
<feature type="compositionally biased region" description="Polar residues" evidence="13">
    <location>
        <begin position="188"/>
        <end position="216"/>
    </location>
</feature>
<evidence type="ECO:0008006" key="21">
    <source>
        <dbReference type="Google" id="ProtNLM"/>
    </source>
</evidence>
<feature type="compositionally biased region" description="Polar residues" evidence="13">
    <location>
        <begin position="51"/>
        <end position="74"/>
    </location>
</feature>
<feature type="domain" description="Sec23/Sec24 trunk" evidence="16">
    <location>
        <begin position="772"/>
        <end position="1009"/>
    </location>
</feature>
<evidence type="ECO:0000313" key="20">
    <source>
        <dbReference type="Proteomes" id="UP001152759"/>
    </source>
</evidence>
<dbReference type="PANTHER" id="PTHR13803">
    <property type="entry name" value="SEC24-RELATED PROTEIN"/>
    <property type="match status" value="1"/>
</dbReference>
<evidence type="ECO:0000259" key="17">
    <source>
        <dbReference type="Pfam" id="PF04815"/>
    </source>
</evidence>
<dbReference type="Pfam" id="PF04815">
    <property type="entry name" value="Sec23_helical"/>
    <property type="match status" value="1"/>
</dbReference>
<dbReference type="GO" id="GO:0030127">
    <property type="term" value="C:COPII vesicle coat"/>
    <property type="evidence" value="ECO:0007669"/>
    <property type="project" value="InterPro"/>
</dbReference>
<evidence type="ECO:0000256" key="7">
    <source>
        <dbReference type="ARBA" id="ARBA00022824"/>
    </source>
</evidence>
<dbReference type="Gene3D" id="2.60.40.1670">
    <property type="entry name" value="beta-sandwich domain of Sec23/24"/>
    <property type="match status" value="1"/>
</dbReference>
<evidence type="ECO:0000256" key="12">
    <source>
        <dbReference type="ARBA" id="ARBA00023329"/>
    </source>
</evidence>
<keyword evidence="10" id="KW-0333">Golgi apparatus</keyword>
<dbReference type="GO" id="GO:0008270">
    <property type="term" value="F:zinc ion binding"/>
    <property type="evidence" value="ECO:0007669"/>
    <property type="project" value="InterPro"/>
</dbReference>
<dbReference type="GO" id="GO:0070971">
    <property type="term" value="C:endoplasmic reticulum exit site"/>
    <property type="evidence" value="ECO:0007669"/>
    <property type="project" value="TreeGrafter"/>
</dbReference>
<keyword evidence="6" id="KW-0963">Cytoplasm</keyword>
<protein>
    <recommendedName>
        <fullName evidence="21">Protein transport protein Sec24A</fullName>
    </recommendedName>
</protein>
<evidence type="ECO:0000256" key="10">
    <source>
        <dbReference type="ARBA" id="ARBA00023034"/>
    </source>
</evidence>
<dbReference type="GO" id="GO:0000139">
    <property type="term" value="C:Golgi membrane"/>
    <property type="evidence" value="ECO:0007669"/>
    <property type="project" value="UniProtKB-SubCell"/>
</dbReference>
<feature type="compositionally biased region" description="Polar residues" evidence="13">
    <location>
        <begin position="137"/>
        <end position="160"/>
    </location>
</feature>
<feature type="compositionally biased region" description="Polar residues" evidence="13">
    <location>
        <begin position="332"/>
        <end position="365"/>
    </location>
</feature>
<dbReference type="InterPro" id="IPR006895">
    <property type="entry name" value="Znf_Sec23_Sec24"/>
</dbReference>
<name>A0A9P0F5C1_BEMTA</name>
<dbReference type="GO" id="GO:0006886">
    <property type="term" value="P:intracellular protein transport"/>
    <property type="evidence" value="ECO:0007669"/>
    <property type="project" value="InterPro"/>
</dbReference>
<dbReference type="SUPFAM" id="SSF53300">
    <property type="entry name" value="vWA-like"/>
    <property type="match status" value="1"/>
</dbReference>
<feature type="compositionally biased region" description="Low complexity" evidence="13">
    <location>
        <begin position="421"/>
        <end position="430"/>
    </location>
</feature>
<organism evidence="19 20">
    <name type="scientific">Bemisia tabaci</name>
    <name type="common">Sweetpotato whitefly</name>
    <name type="synonym">Aleurodes tabaci</name>
    <dbReference type="NCBI Taxonomy" id="7038"/>
    <lineage>
        <taxon>Eukaryota</taxon>
        <taxon>Metazoa</taxon>
        <taxon>Ecdysozoa</taxon>
        <taxon>Arthropoda</taxon>
        <taxon>Hexapoda</taxon>
        <taxon>Insecta</taxon>
        <taxon>Pterygota</taxon>
        <taxon>Neoptera</taxon>
        <taxon>Paraneoptera</taxon>
        <taxon>Hemiptera</taxon>
        <taxon>Sternorrhyncha</taxon>
        <taxon>Aleyrodoidea</taxon>
        <taxon>Aleyrodidae</taxon>
        <taxon>Aleyrodinae</taxon>
        <taxon>Bemisia</taxon>
    </lineage>
</organism>
<evidence type="ECO:0000256" key="4">
    <source>
        <dbReference type="ARBA" id="ARBA00008334"/>
    </source>
</evidence>
<feature type="compositionally biased region" description="Low complexity" evidence="13">
    <location>
        <begin position="217"/>
        <end position="240"/>
    </location>
</feature>
<dbReference type="InterPro" id="IPR036465">
    <property type="entry name" value="vWFA_dom_sf"/>
</dbReference>
<feature type="domain" description="Zinc finger Sec23/Sec24-type" evidence="15">
    <location>
        <begin position="699"/>
        <end position="735"/>
    </location>
</feature>
<feature type="compositionally biased region" description="Pro residues" evidence="13">
    <location>
        <begin position="488"/>
        <end position="503"/>
    </location>
</feature>
<dbReference type="InterPro" id="IPR036180">
    <property type="entry name" value="Gelsolin-like_dom_sf"/>
</dbReference>
<dbReference type="Pfam" id="PF00626">
    <property type="entry name" value="Gelsolin"/>
    <property type="match status" value="1"/>
</dbReference>
<dbReference type="InterPro" id="IPR007123">
    <property type="entry name" value="Gelsolin-like_dom"/>
</dbReference>
<proteinExistence type="inferred from homology"/>
<evidence type="ECO:0000313" key="19">
    <source>
        <dbReference type="EMBL" id="CAH0392823.1"/>
    </source>
</evidence>
<dbReference type="InterPro" id="IPR006900">
    <property type="entry name" value="Sec23/24_helical_dom"/>
</dbReference>
<evidence type="ECO:0000259" key="15">
    <source>
        <dbReference type="Pfam" id="PF04810"/>
    </source>
</evidence>
<accession>A0A9P0F5C1</accession>
<feature type="domain" description="Sec23/Sec24 beta-sandwich" evidence="18">
    <location>
        <begin position="1014"/>
        <end position="1098"/>
    </location>
</feature>
<feature type="domain" description="Sec23/Sec24 helical" evidence="17">
    <location>
        <begin position="1109"/>
        <end position="1210"/>
    </location>
</feature>
<dbReference type="GO" id="GO:0005789">
    <property type="term" value="C:endoplasmic reticulum membrane"/>
    <property type="evidence" value="ECO:0007669"/>
    <property type="project" value="UniProtKB-SubCell"/>
</dbReference>
<feature type="compositionally biased region" description="Low complexity" evidence="13">
    <location>
        <begin position="438"/>
        <end position="487"/>
    </location>
</feature>
<dbReference type="InterPro" id="IPR041742">
    <property type="entry name" value="Sec24-like_trunk_dom"/>
</dbReference>
<dbReference type="CDD" id="cd01479">
    <property type="entry name" value="Sec24-like"/>
    <property type="match status" value="1"/>
</dbReference>